<dbReference type="Proteomes" id="UP000198922">
    <property type="component" value="Unassembled WGS sequence"/>
</dbReference>
<feature type="compositionally biased region" description="Acidic residues" evidence="1">
    <location>
        <begin position="192"/>
        <end position="208"/>
    </location>
</feature>
<dbReference type="AlphaFoldDB" id="A0A1G7IE68"/>
<feature type="compositionally biased region" description="Acidic residues" evidence="1">
    <location>
        <begin position="162"/>
        <end position="180"/>
    </location>
</feature>
<accession>A0A1G7IE68</accession>
<evidence type="ECO:0000313" key="5">
    <source>
        <dbReference type="Proteomes" id="UP000198922"/>
    </source>
</evidence>
<evidence type="ECO:0000259" key="3">
    <source>
        <dbReference type="Pfam" id="PF23951"/>
    </source>
</evidence>
<feature type="region of interest" description="Disordered" evidence="1">
    <location>
        <begin position="156"/>
        <end position="208"/>
    </location>
</feature>
<keyword evidence="5" id="KW-1185">Reference proteome</keyword>
<dbReference type="Pfam" id="PF23951">
    <property type="entry name" value="DUF7282"/>
    <property type="match status" value="1"/>
</dbReference>
<keyword evidence="2" id="KW-0732">Signal</keyword>
<evidence type="ECO:0000256" key="2">
    <source>
        <dbReference type="SAM" id="SignalP"/>
    </source>
</evidence>
<dbReference type="OrthoDB" id="7605232at2"/>
<protein>
    <recommendedName>
        <fullName evidence="3">DUF7282 domain-containing protein</fullName>
    </recommendedName>
</protein>
<feature type="domain" description="DUF7282" evidence="3">
    <location>
        <begin position="36"/>
        <end position="137"/>
    </location>
</feature>
<sequence>MIKSLATATAAAALVAGAAFAQDDMEIAAGESMMMATADGQTMITFPMIRTRQDGYIVVHAVENGAPVVPESIAHAPVMAGENMDVMVTLPMALEAGTELVGMLHAETNGNGTYDFGDGMTEVDTPVVVNGAPVTVAFAVPAELMVMEDSAAAMIASPEDRAESDDPEDPDYRDDGEEAIDPNTIDETGFGNEEDDEGSAGDDDDAQN</sequence>
<evidence type="ECO:0000256" key="1">
    <source>
        <dbReference type="SAM" id="MobiDB-lite"/>
    </source>
</evidence>
<gene>
    <name evidence="4" type="ORF">SAMN04488567_3432</name>
</gene>
<dbReference type="EMBL" id="FNAT01000007">
    <property type="protein sequence ID" value="SDF11031.1"/>
    <property type="molecule type" value="Genomic_DNA"/>
</dbReference>
<name>A0A1G7IE68_9RHOB</name>
<dbReference type="InterPro" id="IPR055706">
    <property type="entry name" value="Slg1/2_DUF7282"/>
</dbReference>
<organism evidence="4 5">
    <name type="scientific">Limimaricola pyoseonensis</name>
    <dbReference type="NCBI Taxonomy" id="521013"/>
    <lineage>
        <taxon>Bacteria</taxon>
        <taxon>Pseudomonadati</taxon>
        <taxon>Pseudomonadota</taxon>
        <taxon>Alphaproteobacteria</taxon>
        <taxon>Rhodobacterales</taxon>
        <taxon>Paracoccaceae</taxon>
        <taxon>Limimaricola</taxon>
    </lineage>
</organism>
<dbReference type="RefSeq" id="WP_131802659.1">
    <property type="nucleotide sequence ID" value="NZ_FNAT01000007.1"/>
</dbReference>
<feature type="chain" id="PRO_5011649247" description="DUF7282 domain-containing protein" evidence="2">
    <location>
        <begin position="22"/>
        <end position="208"/>
    </location>
</feature>
<evidence type="ECO:0000313" key="4">
    <source>
        <dbReference type="EMBL" id="SDF11031.1"/>
    </source>
</evidence>
<feature type="signal peptide" evidence="2">
    <location>
        <begin position="1"/>
        <end position="21"/>
    </location>
</feature>
<proteinExistence type="predicted"/>
<reference evidence="5" key="1">
    <citation type="submission" date="2016-10" db="EMBL/GenBank/DDBJ databases">
        <authorList>
            <person name="Varghese N."/>
            <person name="Submissions S."/>
        </authorList>
    </citation>
    <scope>NUCLEOTIDE SEQUENCE [LARGE SCALE GENOMIC DNA]</scope>
    <source>
        <strain evidence="5">DSM 21424</strain>
    </source>
</reference>